<keyword evidence="3 8" id="KW-0812">Transmembrane</keyword>
<keyword evidence="2" id="KW-0813">Transport</keyword>
<dbReference type="GO" id="GO:0016020">
    <property type="term" value="C:membrane"/>
    <property type="evidence" value="ECO:0007669"/>
    <property type="project" value="UniProtKB-SubCell"/>
</dbReference>
<sequence>MSNTLADAFVSPMPRASLSMTTKFSDVDMGAFSQISDIGPAMSLSCNLDSSLLVSRSSTDIAVALGYFVGVASLLLYTPIAIRLLRTKSADGLAISTWWCKLTAFTCTDIYNIRSGFPIAAFSETVVITFEALFVLMLVTYYQKQWNETTASLVGLYFALTAWALFSPPNAVWGPTEEFVALAQVVATYLNSAALIPQLHLNFRRRSSGDYSPITAALGSGGCTIRLFTTIKLAGGDPLMLLNYGVALLLNLSVLSQVVYFGTKAEKRSLSSLFLADLS</sequence>
<comment type="caution">
    <text evidence="9">The sequence shown here is derived from an EMBL/GenBank/DDBJ whole genome shotgun (WGS) entry which is preliminary data.</text>
</comment>
<evidence type="ECO:0000256" key="2">
    <source>
        <dbReference type="ARBA" id="ARBA00022448"/>
    </source>
</evidence>
<proteinExistence type="inferred from homology"/>
<dbReference type="InterPro" id="IPR016817">
    <property type="entry name" value="MannP-dilichol_defect-1"/>
</dbReference>
<dbReference type="InterPro" id="IPR006603">
    <property type="entry name" value="PQ-loop_rpt"/>
</dbReference>
<feature type="transmembrane region" description="Helical" evidence="8">
    <location>
        <begin position="61"/>
        <end position="80"/>
    </location>
</feature>
<comment type="similarity">
    <text evidence="7">Belongs to the MPDU1 (TC 2.A.43.3) family.</text>
</comment>
<dbReference type="Proteomes" id="UP001516023">
    <property type="component" value="Unassembled WGS sequence"/>
</dbReference>
<feature type="transmembrane region" description="Helical" evidence="8">
    <location>
        <begin position="179"/>
        <end position="199"/>
    </location>
</feature>
<dbReference type="Gene3D" id="1.20.1280.290">
    <property type="match status" value="2"/>
</dbReference>
<dbReference type="PANTHER" id="PTHR12226:SF2">
    <property type="entry name" value="MANNOSE-P-DOLICHOL UTILIZATION DEFECT 1 PROTEIN"/>
    <property type="match status" value="1"/>
</dbReference>
<keyword evidence="4" id="KW-0677">Repeat</keyword>
<evidence type="ECO:0000313" key="10">
    <source>
        <dbReference type="Proteomes" id="UP001516023"/>
    </source>
</evidence>
<feature type="transmembrane region" description="Helical" evidence="8">
    <location>
        <begin position="154"/>
        <end position="173"/>
    </location>
</feature>
<evidence type="ECO:0000256" key="8">
    <source>
        <dbReference type="SAM" id="Phobius"/>
    </source>
</evidence>
<evidence type="ECO:0000256" key="7">
    <source>
        <dbReference type="ARBA" id="ARBA00038475"/>
    </source>
</evidence>
<dbReference type="Pfam" id="PF04193">
    <property type="entry name" value="PQ-loop"/>
    <property type="match status" value="1"/>
</dbReference>
<evidence type="ECO:0000256" key="3">
    <source>
        <dbReference type="ARBA" id="ARBA00022692"/>
    </source>
</evidence>
<comment type="subcellular location">
    <subcellularLocation>
        <location evidence="1">Membrane</location>
        <topology evidence="1">Multi-pass membrane protein</topology>
    </subcellularLocation>
</comment>
<reference evidence="9 10" key="1">
    <citation type="journal article" date="2020" name="G3 (Bethesda)">
        <title>Improved Reference Genome for Cyclotella cryptica CCMP332, a Model for Cell Wall Morphogenesis, Salinity Adaptation, and Lipid Production in Diatoms (Bacillariophyta).</title>
        <authorList>
            <person name="Roberts W.R."/>
            <person name="Downey K.M."/>
            <person name="Ruck E.C."/>
            <person name="Traller J.C."/>
            <person name="Alverson A.J."/>
        </authorList>
    </citation>
    <scope>NUCLEOTIDE SEQUENCE [LARGE SCALE GENOMIC DNA]</scope>
    <source>
        <strain evidence="9 10">CCMP332</strain>
    </source>
</reference>
<feature type="transmembrane region" description="Helical" evidence="8">
    <location>
        <begin position="119"/>
        <end position="142"/>
    </location>
</feature>
<name>A0ABD3PF92_9STRA</name>
<evidence type="ECO:0000256" key="1">
    <source>
        <dbReference type="ARBA" id="ARBA00004141"/>
    </source>
</evidence>
<evidence type="ECO:0000313" key="9">
    <source>
        <dbReference type="EMBL" id="KAL3786748.1"/>
    </source>
</evidence>
<keyword evidence="6 8" id="KW-0472">Membrane</keyword>
<evidence type="ECO:0000256" key="6">
    <source>
        <dbReference type="ARBA" id="ARBA00023136"/>
    </source>
</evidence>
<organism evidence="9 10">
    <name type="scientific">Cyclotella cryptica</name>
    <dbReference type="NCBI Taxonomy" id="29204"/>
    <lineage>
        <taxon>Eukaryota</taxon>
        <taxon>Sar</taxon>
        <taxon>Stramenopiles</taxon>
        <taxon>Ochrophyta</taxon>
        <taxon>Bacillariophyta</taxon>
        <taxon>Coscinodiscophyceae</taxon>
        <taxon>Thalassiosirophycidae</taxon>
        <taxon>Stephanodiscales</taxon>
        <taxon>Stephanodiscaceae</taxon>
        <taxon>Cyclotella</taxon>
    </lineage>
</organism>
<protein>
    <recommendedName>
        <fullName evidence="11">Mannose-P-dolichol utilization defect 1 protein homolog</fullName>
    </recommendedName>
</protein>
<dbReference type="EMBL" id="JABMIG020000188">
    <property type="protein sequence ID" value="KAL3786748.1"/>
    <property type="molecule type" value="Genomic_DNA"/>
</dbReference>
<dbReference type="AlphaFoldDB" id="A0ABD3PF92"/>
<dbReference type="PANTHER" id="PTHR12226">
    <property type="entry name" value="MANNOSE-P-DOLICHOL UTILIZATION DEFECT 1 LEC35 -RELATED"/>
    <property type="match status" value="1"/>
</dbReference>
<gene>
    <name evidence="9" type="ORF">HJC23_005311</name>
</gene>
<evidence type="ECO:0000256" key="4">
    <source>
        <dbReference type="ARBA" id="ARBA00022737"/>
    </source>
</evidence>
<keyword evidence="5 8" id="KW-1133">Transmembrane helix</keyword>
<feature type="transmembrane region" description="Helical" evidence="8">
    <location>
        <begin position="241"/>
        <end position="262"/>
    </location>
</feature>
<evidence type="ECO:0008006" key="11">
    <source>
        <dbReference type="Google" id="ProtNLM"/>
    </source>
</evidence>
<keyword evidence="10" id="KW-1185">Reference proteome</keyword>
<evidence type="ECO:0000256" key="5">
    <source>
        <dbReference type="ARBA" id="ARBA00022989"/>
    </source>
</evidence>
<accession>A0ABD3PF92</accession>